<dbReference type="AlphaFoldDB" id="A0AAN8YUC0"/>
<keyword evidence="3" id="KW-1185">Reference proteome</keyword>
<dbReference type="Pfam" id="PF11926">
    <property type="entry name" value="DUF3444"/>
    <property type="match status" value="1"/>
</dbReference>
<dbReference type="PANTHER" id="PTHR45089:SF55">
    <property type="entry name" value="DUF3444 DOMAIN-CONTAINING PROTEIN"/>
    <property type="match status" value="1"/>
</dbReference>
<comment type="caution">
    <text evidence="2">The sequence shown here is derived from an EMBL/GenBank/DDBJ whole genome shotgun (WGS) entry which is preliminary data.</text>
</comment>
<evidence type="ECO:0000313" key="3">
    <source>
        <dbReference type="Proteomes" id="UP001371456"/>
    </source>
</evidence>
<sequence length="330" mass="37777">MMGSEDKMLLCFCHWGRKNKALPDGSTSYVRGIDPSDKILHFTVKFDWSELIRLRDQEGVNALLQFNDDSAHVYASHLEDEPYSRPPSDGVKKVESIVDLDLESDRICDSDRPEISGLTMIKLMVCQDIIALIRKVLYPGFKIKFRLLVPYPEDQREGTRVGGCLPVSCGKFRCGVTAYTYNLFAFSHEVQCIKAERGQYIVFPRKGEIWALFKDRDINWSSSPKNQREYKYKVVEILSEYVKNVGVEVRSLDKVIGFVSLFQRARLTAVGTFFIKSNELHRFSHRIPSFKMTGTEREGVPTGSFELDPYALPLNPDDICYPGKVKECMQ</sequence>
<proteinExistence type="predicted"/>
<dbReference type="PANTHER" id="PTHR45089">
    <property type="entry name" value="DNAJ HEAT SHOCK AMINO-TERMINAL DOMAIN PROTEIN-RELATED"/>
    <property type="match status" value="1"/>
</dbReference>
<evidence type="ECO:0000259" key="1">
    <source>
        <dbReference type="Pfam" id="PF11926"/>
    </source>
</evidence>
<dbReference type="EMBL" id="JBANQN010000001">
    <property type="protein sequence ID" value="KAK6804872.1"/>
    <property type="molecule type" value="Genomic_DNA"/>
</dbReference>
<name>A0AAN8YUC0_SOLBU</name>
<dbReference type="Proteomes" id="UP001371456">
    <property type="component" value="Unassembled WGS sequence"/>
</dbReference>
<organism evidence="2 3">
    <name type="scientific">Solanum bulbocastanum</name>
    <name type="common">Wild potato</name>
    <dbReference type="NCBI Taxonomy" id="147425"/>
    <lineage>
        <taxon>Eukaryota</taxon>
        <taxon>Viridiplantae</taxon>
        <taxon>Streptophyta</taxon>
        <taxon>Embryophyta</taxon>
        <taxon>Tracheophyta</taxon>
        <taxon>Spermatophyta</taxon>
        <taxon>Magnoliopsida</taxon>
        <taxon>eudicotyledons</taxon>
        <taxon>Gunneridae</taxon>
        <taxon>Pentapetalae</taxon>
        <taxon>asterids</taxon>
        <taxon>lamiids</taxon>
        <taxon>Solanales</taxon>
        <taxon>Solanaceae</taxon>
        <taxon>Solanoideae</taxon>
        <taxon>Solaneae</taxon>
        <taxon>Solanum</taxon>
    </lineage>
</organism>
<accession>A0AAN8YUC0</accession>
<dbReference type="InterPro" id="IPR024593">
    <property type="entry name" value="DUF3444"/>
</dbReference>
<evidence type="ECO:0000313" key="2">
    <source>
        <dbReference type="EMBL" id="KAK6804872.1"/>
    </source>
</evidence>
<feature type="domain" description="DUF3444" evidence="1">
    <location>
        <begin position="131"/>
        <end position="296"/>
    </location>
</feature>
<gene>
    <name evidence="2" type="ORF">RDI58_002656</name>
</gene>
<reference evidence="2 3" key="1">
    <citation type="submission" date="2024-02" db="EMBL/GenBank/DDBJ databases">
        <title>de novo genome assembly of Solanum bulbocastanum strain 11H21.</title>
        <authorList>
            <person name="Hosaka A.J."/>
        </authorList>
    </citation>
    <scope>NUCLEOTIDE SEQUENCE [LARGE SCALE GENOMIC DNA]</scope>
    <source>
        <tissue evidence="2">Young leaves</tissue>
    </source>
</reference>
<protein>
    <recommendedName>
        <fullName evidence="1">DUF3444 domain-containing protein</fullName>
    </recommendedName>
</protein>